<reference evidence="2" key="1">
    <citation type="submission" date="2021-02" db="EMBL/GenBank/DDBJ databases">
        <authorList>
            <person name="Bekaert M."/>
        </authorList>
    </citation>
    <scope>NUCLEOTIDE SEQUENCE</scope>
    <source>
        <strain evidence="2">IoA-00</strain>
    </source>
</reference>
<evidence type="ECO:0000313" key="2">
    <source>
        <dbReference type="EMBL" id="CAF2885524.1"/>
    </source>
</evidence>
<protein>
    <submittedName>
        <fullName evidence="2">(salmon louse) hypothetical protein</fullName>
    </submittedName>
</protein>
<accession>A0A7R8CPE4</accession>
<dbReference type="Proteomes" id="UP000675881">
    <property type="component" value="Chromosome 3"/>
</dbReference>
<gene>
    <name evidence="2" type="ORF">LSAA_7495</name>
</gene>
<organism evidence="2 3">
    <name type="scientific">Lepeophtheirus salmonis</name>
    <name type="common">Salmon louse</name>
    <name type="synonym">Caligus salmonis</name>
    <dbReference type="NCBI Taxonomy" id="72036"/>
    <lineage>
        <taxon>Eukaryota</taxon>
        <taxon>Metazoa</taxon>
        <taxon>Ecdysozoa</taxon>
        <taxon>Arthropoda</taxon>
        <taxon>Crustacea</taxon>
        <taxon>Multicrustacea</taxon>
        <taxon>Hexanauplia</taxon>
        <taxon>Copepoda</taxon>
        <taxon>Siphonostomatoida</taxon>
        <taxon>Caligidae</taxon>
        <taxon>Lepeophtheirus</taxon>
    </lineage>
</organism>
<dbReference type="EMBL" id="HG994582">
    <property type="protein sequence ID" value="CAF2885524.1"/>
    <property type="molecule type" value="Genomic_DNA"/>
</dbReference>
<sequence>MNDTTTTTADAAGLFKENNCNDTGLGVSTGAPKVLKTGNLIDNEQEKGEEVELRRSWLLDDSVSLMKSSSPEAEDGGEDLPEEEGEEKKESEGENRGSGSRGEEEGEVLAVEDAAPEEEMMDGVVEGEELLLCLLLVFK</sequence>
<proteinExistence type="predicted"/>
<name>A0A7R8CPE4_LEPSM</name>
<dbReference type="AlphaFoldDB" id="A0A7R8CPE4"/>
<evidence type="ECO:0000313" key="3">
    <source>
        <dbReference type="Proteomes" id="UP000675881"/>
    </source>
</evidence>
<feature type="region of interest" description="Disordered" evidence="1">
    <location>
        <begin position="62"/>
        <end position="117"/>
    </location>
</feature>
<keyword evidence="3" id="KW-1185">Reference proteome</keyword>
<feature type="compositionally biased region" description="Basic and acidic residues" evidence="1">
    <location>
        <begin position="86"/>
        <end position="95"/>
    </location>
</feature>
<feature type="compositionally biased region" description="Acidic residues" evidence="1">
    <location>
        <begin position="72"/>
        <end position="85"/>
    </location>
</feature>
<evidence type="ECO:0000256" key="1">
    <source>
        <dbReference type="SAM" id="MobiDB-lite"/>
    </source>
</evidence>
<feature type="compositionally biased region" description="Low complexity" evidence="1">
    <location>
        <begin position="1"/>
        <end position="12"/>
    </location>
</feature>
<feature type="region of interest" description="Disordered" evidence="1">
    <location>
        <begin position="1"/>
        <end position="33"/>
    </location>
</feature>